<keyword evidence="1" id="KW-0732">Signal</keyword>
<protein>
    <submittedName>
        <fullName evidence="2">Uncharacterized protein</fullName>
    </submittedName>
</protein>
<proteinExistence type="predicted"/>
<evidence type="ECO:0000256" key="1">
    <source>
        <dbReference type="SAM" id="SignalP"/>
    </source>
</evidence>
<name>A0ABD5G055_BACFG</name>
<evidence type="ECO:0000313" key="3">
    <source>
        <dbReference type="Proteomes" id="UP001258434"/>
    </source>
</evidence>
<reference evidence="2 3" key="2">
    <citation type="submission" date="2023-08" db="EMBL/GenBank/DDBJ databases">
        <authorList>
            <person name="Du M."/>
            <person name="Liu C."/>
            <person name="Liu S.-J."/>
        </authorList>
    </citation>
    <scope>NUCLEOTIDE SEQUENCE [LARGE SCALE GENOMIC DNA]</scope>
    <source>
        <strain evidence="2 3">GS077</strain>
    </source>
</reference>
<reference evidence="3" key="1">
    <citation type="submission" date="2023-07" db="EMBL/GenBank/DDBJ databases">
        <title>A gut symbiont ubiquitin homologue binds and inactivates peptidyl-prolyl isomerase to mediate the interbacterial arms race in the human gut.</title>
        <authorList>
            <person name="Jiang K."/>
            <person name="Li W."/>
            <person name="Tong M."/>
            <person name="Xu J."/>
            <person name="Chen Z."/>
            <person name="Yang Y."/>
            <person name="Zang Y."/>
            <person name="Jiao X."/>
            <person name="Liu C."/>
            <person name="Lim B."/>
            <person name="Jiang X."/>
            <person name="Wang J."/>
            <person name="Wu D."/>
            <person name="Wang M."/>
            <person name="Liu S.-J."/>
            <person name="Shao F."/>
            <person name="Gao X."/>
        </authorList>
    </citation>
    <scope>NUCLEOTIDE SEQUENCE [LARGE SCALE GENOMIC DNA]</scope>
    <source>
        <strain evidence="3">GS077</strain>
    </source>
</reference>
<sequence length="133" mass="15374">MKSTIFVLFFLFANGASAQFLRSLSLPKRDSVLISVSKKVLEKKAPEYLLEYGKPVIMKKVIHFKSKKAERKEPKSSPYYGTKNGQIYYIVEFPQDESIEYFDAGYVAQVYIWEDNSKPWSLRLGNSSIMDLK</sequence>
<dbReference type="AlphaFoldDB" id="A0ABD5G055"/>
<comment type="caution">
    <text evidence="2">The sequence shown here is derived from an EMBL/GenBank/DDBJ whole genome shotgun (WGS) entry which is preliminary data.</text>
</comment>
<feature type="signal peptide" evidence="1">
    <location>
        <begin position="1"/>
        <end position="18"/>
    </location>
</feature>
<evidence type="ECO:0000313" key="2">
    <source>
        <dbReference type="EMBL" id="MDT6978163.1"/>
    </source>
</evidence>
<accession>A0ABD5G055</accession>
<dbReference type="RefSeq" id="WP_009292846.1">
    <property type="nucleotide sequence ID" value="NZ_GL945046.1"/>
</dbReference>
<dbReference type="EMBL" id="JAVFHL010000002">
    <property type="protein sequence ID" value="MDT6978163.1"/>
    <property type="molecule type" value="Genomic_DNA"/>
</dbReference>
<organism evidence="2 3">
    <name type="scientific">Bacteroides fragilis</name>
    <dbReference type="NCBI Taxonomy" id="817"/>
    <lineage>
        <taxon>Bacteria</taxon>
        <taxon>Pseudomonadati</taxon>
        <taxon>Bacteroidota</taxon>
        <taxon>Bacteroidia</taxon>
        <taxon>Bacteroidales</taxon>
        <taxon>Bacteroidaceae</taxon>
        <taxon>Bacteroides</taxon>
    </lineage>
</organism>
<gene>
    <name evidence="2" type="ORF">BFGS077_003475</name>
</gene>
<feature type="chain" id="PRO_5044872648" evidence="1">
    <location>
        <begin position="19"/>
        <end position="133"/>
    </location>
</feature>
<dbReference type="Proteomes" id="UP001258434">
    <property type="component" value="Unassembled WGS sequence"/>
</dbReference>